<organism evidence="1 2">
    <name type="scientific">Rubus argutus</name>
    <name type="common">Southern blackberry</name>
    <dbReference type="NCBI Taxonomy" id="59490"/>
    <lineage>
        <taxon>Eukaryota</taxon>
        <taxon>Viridiplantae</taxon>
        <taxon>Streptophyta</taxon>
        <taxon>Embryophyta</taxon>
        <taxon>Tracheophyta</taxon>
        <taxon>Spermatophyta</taxon>
        <taxon>Magnoliopsida</taxon>
        <taxon>eudicotyledons</taxon>
        <taxon>Gunneridae</taxon>
        <taxon>Pentapetalae</taxon>
        <taxon>rosids</taxon>
        <taxon>fabids</taxon>
        <taxon>Rosales</taxon>
        <taxon>Rosaceae</taxon>
        <taxon>Rosoideae</taxon>
        <taxon>Rosoideae incertae sedis</taxon>
        <taxon>Rubus</taxon>
    </lineage>
</organism>
<name>A0AAW1WQ78_RUBAR</name>
<reference evidence="1 2" key="1">
    <citation type="journal article" date="2023" name="G3 (Bethesda)">
        <title>A chromosome-length genome assembly and annotation of blackberry (Rubus argutus, cv. 'Hillquist').</title>
        <authorList>
            <person name="Bruna T."/>
            <person name="Aryal R."/>
            <person name="Dudchenko O."/>
            <person name="Sargent D.J."/>
            <person name="Mead D."/>
            <person name="Buti M."/>
            <person name="Cavallini A."/>
            <person name="Hytonen T."/>
            <person name="Andres J."/>
            <person name="Pham M."/>
            <person name="Weisz D."/>
            <person name="Mascagni F."/>
            <person name="Usai G."/>
            <person name="Natali L."/>
            <person name="Bassil N."/>
            <person name="Fernandez G.E."/>
            <person name="Lomsadze A."/>
            <person name="Armour M."/>
            <person name="Olukolu B."/>
            <person name="Poorten T."/>
            <person name="Britton C."/>
            <person name="Davik J."/>
            <person name="Ashrafi H."/>
            <person name="Aiden E.L."/>
            <person name="Borodovsky M."/>
            <person name="Worthington M."/>
        </authorList>
    </citation>
    <scope>NUCLEOTIDE SEQUENCE [LARGE SCALE GENOMIC DNA]</scope>
    <source>
        <strain evidence="1">PI 553951</strain>
    </source>
</reference>
<dbReference type="AlphaFoldDB" id="A0AAW1WQ78"/>
<evidence type="ECO:0000313" key="2">
    <source>
        <dbReference type="Proteomes" id="UP001457282"/>
    </source>
</evidence>
<dbReference type="Proteomes" id="UP001457282">
    <property type="component" value="Unassembled WGS sequence"/>
</dbReference>
<dbReference type="EMBL" id="JBEDUW010000005">
    <property type="protein sequence ID" value="KAK9926179.1"/>
    <property type="molecule type" value="Genomic_DNA"/>
</dbReference>
<sequence>MLQAWLPQSCAYKAFRVVGCIWLLICWFHNGNTVTPTVPKVVSTTKATMNSLKTLKSQQDHSDPTVEDFFQ</sequence>
<comment type="caution">
    <text evidence="1">The sequence shown here is derived from an EMBL/GenBank/DDBJ whole genome shotgun (WGS) entry which is preliminary data.</text>
</comment>
<proteinExistence type="predicted"/>
<protein>
    <recommendedName>
        <fullName evidence="3">Secreted protein</fullName>
    </recommendedName>
</protein>
<evidence type="ECO:0008006" key="3">
    <source>
        <dbReference type="Google" id="ProtNLM"/>
    </source>
</evidence>
<keyword evidence="2" id="KW-1185">Reference proteome</keyword>
<accession>A0AAW1WQ78</accession>
<evidence type="ECO:0000313" key="1">
    <source>
        <dbReference type="EMBL" id="KAK9926179.1"/>
    </source>
</evidence>
<gene>
    <name evidence="1" type="ORF">M0R45_023421</name>
</gene>